<dbReference type="AlphaFoldDB" id="A0A0B6YEW3"/>
<gene>
    <name evidence="2" type="primary">ORF21781</name>
</gene>
<evidence type="ECO:0000256" key="1">
    <source>
        <dbReference type="SAM" id="MobiDB-lite"/>
    </source>
</evidence>
<proteinExistence type="predicted"/>
<sequence length="122" mass="12836">KDQDEKFSLFISSGSCRKSLPTLIQQDKDSMGSSSQCSGQESSASSQADLHSRGHSAADKETIRRPIIRITEHSPEAKGTGGSSKSGTSGSNINLHAASCHDDELLGSPTLPRSFTDSNIAS</sequence>
<name>A0A0B6YEW3_9EUPU</name>
<dbReference type="EMBL" id="HACG01007160">
    <property type="protein sequence ID" value="CEK54025.1"/>
    <property type="molecule type" value="Transcribed_RNA"/>
</dbReference>
<feature type="non-terminal residue" evidence="2">
    <location>
        <position position="122"/>
    </location>
</feature>
<feature type="compositionally biased region" description="Low complexity" evidence="1">
    <location>
        <begin position="31"/>
        <end position="48"/>
    </location>
</feature>
<feature type="compositionally biased region" description="Polar residues" evidence="1">
    <location>
        <begin position="111"/>
        <end position="122"/>
    </location>
</feature>
<feature type="region of interest" description="Disordered" evidence="1">
    <location>
        <begin position="20"/>
        <end position="122"/>
    </location>
</feature>
<protein>
    <submittedName>
        <fullName evidence="2">Uncharacterized protein</fullName>
    </submittedName>
</protein>
<reference evidence="2" key="1">
    <citation type="submission" date="2014-12" db="EMBL/GenBank/DDBJ databases">
        <title>Insight into the proteome of Arion vulgaris.</title>
        <authorList>
            <person name="Aradska J."/>
            <person name="Bulat T."/>
            <person name="Smidak R."/>
            <person name="Sarate P."/>
            <person name="Gangsoo J."/>
            <person name="Sialana F."/>
            <person name="Bilban M."/>
            <person name="Lubec G."/>
        </authorList>
    </citation>
    <scope>NUCLEOTIDE SEQUENCE</scope>
    <source>
        <tissue evidence="2">Skin</tissue>
    </source>
</reference>
<feature type="compositionally biased region" description="Basic and acidic residues" evidence="1">
    <location>
        <begin position="50"/>
        <end position="76"/>
    </location>
</feature>
<feature type="non-terminal residue" evidence="2">
    <location>
        <position position="1"/>
    </location>
</feature>
<organism evidence="2">
    <name type="scientific">Arion vulgaris</name>
    <dbReference type="NCBI Taxonomy" id="1028688"/>
    <lineage>
        <taxon>Eukaryota</taxon>
        <taxon>Metazoa</taxon>
        <taxon>Spiralia</taxon>
        <taxon>Lophotrochozoa</taxon>
        <taxon>Mollusca</taxon>
        <taxon>Gastropoda</taxon>
        <taxon>Heterobranchia</taxon>
        <taxon>Euthyneura</taxon>
        <taxon>Panpulmonata</taxon>
        <taxon>Eupulmonata</taxon>
        <taxon>Stylommatophora</taxon>
        <taxon>Helicina</taxon>
        <taxon>Arionoidea</taxon>
        <taxon>Arionidae</taxon>
        <taxon>Arion</taxon>
    </lineage>
</organism>
<accession>A0A0B6YEW3</accession>
<evidence type="ECO:0000313" key="2">
    <source>
        <dbReference type="EMBL" id="CEK54025.1"/>
    </source>
</evidence>